<feature type="transmembrane region" description="Helical" evidence="1">
    <location>
        <begin position="107"/>
        <end position="129"/>
    </location>
</feature>
<protein>
    <submittedName>
        <fullName evidence="2">Uncharacterized protein</fullName>
    </submittedName>
</protein>
<organism evidence="2 3">
    <name type="scientific">Rheinheimera salexigens</name>
    <dbReference type="NCBI Taxonomy" id="1628148"/>
    <lineage>
        <taxon>Bacteria</taxon>
        <taxon>Pseudomonadati</taxon>
        <taxon>Pseudomonadota</taxon>
        <taxon>Gammaproteobacteria</taxon>
        <taxon>Chromatiales</taxon>
        <taxon>Chromatiaceae</taxon>
        <taxon>Rheinheimera</taxon>
    </lineage>
</organism>
<gene>
    <name evidence="2" type="ORF">BI198_02260</name>
</gene>
<keyword evidence="3" id="KW-1185">Reference proteome</keyword>
<evidence type="ECO:0000313" key="3">
    <source>
        <dbReference type="Proteomes" id="UP000242258"/>
    </source>
</evidence>
<feature type="transmembrane region" description="Helical" evidence="1">
    <location>
        <begin position="82"/>
        <end position="101"/>
    </location>
</feature>
<keyword evidence="1" id="KW-0812">Transmembrane</keyword>
<dbReference type="AlphaFoldDB" id="A0A1E7Q2W2"/>
<sequence>MQRNKNIFIAIILGLALAWASVFIAGIGAAVSVPADLLSPIAQVSSLLAFTLVDLITIAIPLSAAFLIVAFIGKTLQKKPNLLFYVLLLAPLIALQLYLLLQPQQQLLFTLVTTLPRYILLAICFYFLVRSTKSART</sequence>
<accession>A0A1E7Q2W2</accession>
<evidence type="ECO:0000313" key="2">
    <source>
        <dbReference type="EMBL" id="OEY68522.1"/>
    </source>
</evidence>
<proteinExistence type="predicted"/>
<keyword evidence="1" id="KW-1133">Transmembrane helix</keyword>
<dbReference type="RefSeq" id="WP_070048089.1">
    <property type="nucleotide sequence ID" value="NZ_CBCSDO010000001.1"/>
</dbReference>
<reference evidence="3" key="1">
    <citation type="submission" date="2016-09" db="EMBL/GenBank/DDBJ databases">
        <authorList>
            <person name="Wan X."/>
            <person name="Hou S."/>
        </authorList>
    </citation>
    <scope>NUCLEOTIDE SEQUENCE [LARGE SCALE GENOMIC DNA]</scope>
    <source>
        <strain evidence="3">KH87</strain>
    </source>
</reference>
<name>A0A1E7Q2W2_9GAMM</name>
<feature type="transmembrane region" description="Helical" evidence="1">
    <location>
        <begin position="7"/>
        <end position="35"/>
    </location>
</feature>
<keyword evidence="1" id="KW-0472">Membrane</keyword>
<feature type="transmembrane region" description="Helical" evidence="1">
    <location>
        <begin position="47"/>
        <end position="70"/>
    </location>
</feature>
<dbReference type="OrthoDB" id="5773067at2"/>
<dbReference type="Proteomes" id="UP000242258">
    <property type="component" value="Unassembled WGS sequence"/>
</dbReference>
<dbReference type="EMBL" id="MKEK01000001">
    <property type="protein sequence ID" value="OEY68522.1"/>
    <property type="molecule type" value="Genomic_DNA"/>
</dbReference>
<evidence type="ECO:0000256" key="1">
    <source>
        <dbReference type="SAM" id="Phobius"/>
    </source>
</evidence>
<comment type="caution">
    <text evidence="2">The sequence shown here is derived from an EMBL/GenBank/DDBJ whole genome shotgun (WGS) entry which is preliminary data.</text>
</comment>